<feature type="domain" description="RNA polymerase N-terminal" evidence="8">
    <location>
        <begin position="1"/>
        <end position="161"/>
    </location>
</feature>
<dbReference type="GO" id="GO:0006351">
    <property type="term" value="P:DNA-templated transcription"/>
    <property type="evidence" value="ECO:0007669"/>
    <property type="project" value="InterPro"/>
</dbReference>
<dbReference type="GO" id="GO:0000428">
    <property type="term" value="C:DNA-directed RNA polymerase complex"/>
    <property type="evidence" value="ECO:0007669"/>
    <property type="project" value="UniProtKB-KW"/>
</dbReference>
<dbReference type="InterPro" id="IPR007066">
    <property type="entry name" value="RNA_pol_Rpb1_3"/>
</dbReference>
<keyword evidence="3" id="KW-0240">DNA-directed RNA polymerase</keyword>
<evidence type="ECO:0000256" key="4">
    <source>
        <dbReference type="ARBA" id="ARBA00022679"/>
    </source>
</evidence>
<comment type="catalytic activity">
    <reaction evidence="7">
        <text>RNA(n) + a ribonucleoside 5'-triphosphate = RNA(n+1) + diphosphate</text>
        <dbReference type="Rhea" id="RHEA:21248"/>
        <dbReference type="Rhea" id="RHEA-COMP:14527"/>
        <dbReference type="Rhea" id="RHEA-COMP:17342"/>
        <dbReference type="ChEBI" id="CHEBI:33019"/>
        <dbReference type="ChEBI" id="CHEBI:61557"/>
        <dbReference type="ChEBI" id="CHEBI:140395"/>
        <dbReference type="EC" id="2.7.7.6"/>
    </reaction>
</comment>
<reference evidence="9" key="1">
    <citation type="submission" date="2021-01" db="EMBL/GenBank/DDBJ databases">
        <authorList>
            <person name="Corre E."/>
            <person name="Pelletier E."/>
            <person name="Niang G."/>
            <person name="Scheremetjew M."/>
            <person name="Finn R."/>
            <person name="Kale V."/>
            <person name="Holt S."/>
            <person name="Cochrane G."/>
            <person name="Meng A."/>
            <person name="Brown T."/>
            <person name="Cohen L."/>
        </authorList>
    </citation>
    <scope>NUCLEOTIDE SEQUENCE</scope>
    <source>
        <strain evidence="9">Pbaha01</strain>
    </source>
</reference>
<evidence type="ECO:0000256" key="6">
    <source>
        <dbReference type="ARBA" id="ARBA00023163"/>
    </source>
</evidence>
<keyword evidence="5" id="KW-0548">Nucleotidyltransferase</keyword>
<dbReference type="SMART" id="SM00663">
    <property type="entry name" value="RPOLA_N"/>
    <property type="match status" value="1"/>
</dbReference>
<dbReference type="Gene3D" id="1.10.40.90">
    <property type="match status" value="1"/>
</dbReference>
<dbReference type="InterPro" id="IPR006592">
    <property type="entry name" value="RNA_pol_N"/>
</dbReference>
<evidence type="ECO:0000313" key="9">
    <source>
        <dbReference type="EMBL" id="CAD8385581.1"/>
    </source>
</evidence>
<keyword evidence="6" id="KW-0804">Transcription</keyword>
<evidence type="ECO:0000256" key="2">
    <source>
        <dbReference type="ARBA" id="ARBA00012418"/>
    </source>
</evidence>
<dbReference type="GO" id="GO:0003677">
    <property type="term" value="F:DNA binding"/>
    <property type="evidence" value="ECO:0007669"/>
    <property type="project" value="InterPro"/>
</dbReference>
<dbReference type="InterPro" id="IPR000722">
    <property type="entry name" value="RNA_pol_asu"/>
</dbReference>
<evidence type="ECO:0000256" key="3">
    <source>
        <dbReference type="ARBA" id="ARBA00022478"/>
    </source>
</evidence>
<comment type="function">
    <text evidence="1">DNA-dependent RNA polymerase catalyzes the transcription of DNA into RNA using the four ribonucleoside triphosphates as substrates.</text>
</comment>
<sequence length="276" mass="30090">MDECGLPFVIAKDLFRGFLLAELENEFGGYAEELQRRELNDELLRRFALKEEEEQFCLLEKAMAGRLVILNRAPTLHRLSLQAFRPRLVRGQALTIHPLVCAPFNADFDGDTMTVHLALGQEAQAELERLMLPSRNLSSPATGDPVIGPTQDMVLGIYYLTVDPPDNGEPPRLCQSVEDLEVVAEACASGEVPHTLPVAVPRSILLEAAPAAAEDDILLSDDGSESVAAEVRTTAGRVLFFLLVHRGYRPPQTMEAALVDDLDSAPLAPVLAGALQ</sequence>
<keyword evidence="4" id="KW-0808">Transferase</keyword>
<dbReference type="AlphaFoldDB" id="A0A7S0B7I5"/>
<evidence type="ECO:0000259" key="8">
    <source>
        <dbReference type="SMART" id="SM00663"/>
    </source>
</evidence>
<dbReference type="EC" id="2.7.7.6" evidence="2"/>
<name>A0A7S0B7I5_9DINO</name>
<dbReference type="SUPFAM" id="SSF64484">
    <property type="entry name" value="beta and beta-prime subunits of DNA dependent RNA-polymerase"/>
    <property type="match status" value="1"/>
</dbReference>
<dbReference type="GO" id="GO:0003899">
    <property type="term" value="F:DNA-directed RNA polymerase activity"/>
    <property type="evidence" value="ECO:0007669"/>
    <property type="project" value="UniProtKB-EC"/>
</dbReference>
<dbReference type="PANTHER" id="PTHR19376:SF54">
    <property type="entry name" value="DNA-DIRECTED RNA POLYMERASE SUBUNIT BETA"/>
    <property type="match status" value="1"/>
</dbReference>
<organism evidence="9">
    <name type="scientific">Pyrodinium bahamense</name>
    <dbReference type="NCBI Taxonomy" id="73915"/>
    <lineage>
        <taxon>Eukaryota</taxon>
        <taxon>Sar</taxon>
        <taxon>Alveolata</taxon>
        <taxon>Dinophyceae</taxon>
        <taxon>Gonyaulacales</taxon>
        <taxon>Pyrocystaceae</taxon>
        <taxon>Pyrodinium</taxon>
    </lineage>
</organism>
<evidence type="ECO:0000256" key="5">
    <source>
        <dbReference type="ARBA" id="ARBA00022695"/>
    </source>
</evidence>
<dbReference type="Gene3D" id="2.40.40.20">
    <property type="match status" value="1"/>
</dbReference>
<dbReference type="InterPro" id="IPR045867">
    <property type="entry name" value="DNA-dir_RpoC_beta_prime"/>
</dbReference>
<dbReference type="Gene3D" id="1.10.274.100">
    <property type="entry name" value="RNA polymerase Rpb1, domain 3"/>
    <property type="match status" value="1"/>
</dbReference>
<protein>
    <recommendedName>
        <fullName evidence="2">DNA-directed RNA polymerase</fullName>
        <ecNumber evidence="2">2.7.7.6</ecNumber>
    </recommendedName>
</protein>
<dbReference type="InterPro" id="IPR042102">
    <property type="entry name" value="RNA_pol_Rpb1_3_sf"/>
</dbReference>
<dbReference type="Pfam" id="PF00623">
    <property type="entry name" value="RNA_pol_Rpb1_2"/>
    <property type="match status" value="1"/>
</dbReference>
<dbReference type="Pfam" id="PF04983">
    <property type="entry name" value="RNA_pol_Rpb1_3"/>
    <property type="match status" value="1"/>
</dbReference>
<evidence type="ECO:0000256" key="7">
    <source>
        <dbReference type="ARBA" id="ARBA00048552"/>
    </source>
</evidence>
<evidence type="ECO:0000256" key="1">
    <source>
        <dbReference type="ARBA" id="ARBA00004026"/>
    </source>
</evidence>
<gene>
    <name evidence="9" type="ORF">PBAH0796_LOCUS29269</name>
</gene>
<dbReference type="PANTHER" id="PTHR19376">
    <property type="entry name" value="DNA-DIRECTED RNA POLYMERASE"/>
    <property type="match status" value="1"/>
</dbReference>
<accession>A0A7S0B7I5</accession>
<dbReference type="EMBL" id="HBEG01048072">
    <property type="protein sequence ID" value="CAD8385581.1"/>
    <property type="molecule type" value="Transcribed_RNA"/>
</dbReference>
<proteinExistence type="predicted"/>